<proteinExistence type="predicted"/>
<evidence type="ECO:0000313" key="1">
    <source>
        <dbReference type="EMBL" id="QNP60067.1"/>
    </source>
</evidence>
<dbReference type="EMBL" id="CP060790">
    <property type="protein sequence ID" value="QNP60067.1"/>
    <property type="molecule type" value="Genomic_DNA"/>
</dbReference>
<dbReference type="CDD" id="cd00085">
    <property type="entry name" value="HNHc"/>
    <property type="match status" value="1"/>
</dbReference>
<dbReference type="AlphaFoldDB" id="A0A7H0HHQ1"/>
<dbReference type="InterPro" id="IPR003615">
    <property type="entry name" value="HNH_nuc"/>
</dbReference>
<dbReference type="RefSeq" id="WP_187737048.1">
    <property type="nucleotide sequence ID" value="NZ_CP060790.1"/>
</dbReference>
<gene>
    <name evidence="1" type="ORF">H9L24_03865</name>
</gene>
<reference evidence="1 2" key="1">
    <citation type="submission" date="2020-08" db="EMBL/GenBank/DDBJ databases">
        <title>Genome sequence of Acidovorax monticola KACC 19171T.</title>
        <authorList>
            <person name="Hyun D.-W."/>
            <person name="Bae J.-W."/>
        </authorList>
    </citation>
    <scope>NUCLEOTIDE SEQUENCE [LARGE SCALE GENOMIC DNA]</scope>
    <source>
        <strain evidence="1 2">KACC 19171</strain>
    </source>
</reference>
<sequence length="283" mass="32274">MRSIPRLNVDAVEVFDEIADAKQQLRRRRMQAARPQVLAAYQVYEAIAPEVGALAPAQLNDLQKQAMRHAYTVETEPMTVLRGKLLQRIRVARCPFCSLNETSTLDHYLPKESYPEFSIFPENLVPSCAVCNTRKRDRILIEGTNVRMFLHPCYDAIPDLAFLDVRTRMREDALIMSYRLVRPAGMQQQTFLHLQSHFDVLGLADRYRRMGFEHLGGLYPALRRAYGVGMSANRVANKLIQGAEDFEETNGLNHWLAKLYRALASNANFCDGGFEVVRVQAMP</sequence>
<dbReference type="Gene3D" id="1.10.30.50">
    <property type="match status" value="1"/>
</dbReference>
<accession>A0A7H0HHQ1</accession>
<evidence type="ECO:0000313" key="2">
    <source>
        <dbReference type="Proteomes" id="UP000516057"/>
    </source>
</evidence>
<evidence type="ECO:0008006" key="3">
    <source>
        <dbReference type="Google" id="ProtNLM"/>
    </source>
</evidence>
<name>A0A7H0HHQ1_9BURK</name>
<dbReference type="KEGG" id="amon:H9L24_03865"/>
<dbReference type="Proteomes" id="UP000516057">
    <property type="component" value="Chromosome"/>
</dbReference>
<keyword evidence="2" id="KW-1185">Reference proteome</keyword>
<organism evidence="1 2">
    <name type="scientific">Paenacidovorax monticola</name>
    <dbReference type="NCBI Taxonomy" id="1926868"/>
    <lineage>
        <taxon>Bacteria</taxon>
        <taxon>Pseudomonadati</taxon>
        <taxon>Pseudomonadota</taxon>
        <taxon>Betaproteobacteria</taxon>
        <taxon>Burkholderiales</taxon>
        <taxon>Comamonadaceae</taxon>
        <taxon>Paenacidovorax</taxon>
    </lineage>
</organism>
<protein>
    <recommendedName>
        <fullName evidence="3">HNH endonuclease</fullName>
    </recommendedName>
</protein>